<feature type="domain" description="SGNH hydrolase-type esterase" evidence="1">
    <location>
        <begin position="41"/>
        <end position="196"/>
    </location>
</feature>
<sequence>MDLLGRLPLFRRTQGQVEQYRAAWSAANDAAREAAGPLWVVLGDSAAQGVGASTHLSGYVGVVLTRLQTADGRPWRVLNLSRSGARTREVADVQWPSAAGLGADLVTAVVGGNDALRTPEPQWRQAAVDLCDALPPGAVVATCPRGVFEGKARRVNAVLRERAAERGLRVADLWAHTGPPYRGLYADGFHPNDRGYLQWADALSAALGLQEGGDV</sequence>
<reference evidence="2" key="1">
    <citation type="submission" date="2020-02" db="EMBL/GenBank/DDBJ databases">
        <authorList>
            <person name="Meier V. D."/>
        </authorList>
    </citation>
    <scope>NUCLEOTIDE SEQUENCE</scope>
    <source>
        <strain evidence="2">AVDCRST_MAG16</strain>
    </source>
</reference>
<dbReference type="EMBL" id="CADCUE010000245">
    <property type="protein sequence ID" value="CAA9354903.1"/>
    <property type="molecule type" value="Genomic_DNA"/>
</dbReference>
<dbReference type="Pfam" id="PF13472">
    <property type="entry name" value="Lipase_GDSL_2"/>
    <property type="match status" value="1"/>
</dbReference>
<dbReference type="PANTHER" id="PTHR30383:SF5">
    <property type="entry name" value="SGNH HYDROLASE-TYPE ESTERASE DOMAIN-CONTAINING PROTEIN"/>
    <property type="match status" value="1"/>
</dbReference>
<name>A0A6J4MDE3_9ACTN</name>
<protein>
    <recommendedName>
        <fullName evidence="1">SGNH hydrolase-type esterase domain-containing protein</fullName>
    </recommendedName>
</protein>
<dbReference type="GO" id="GO:0004622">
    <property type="term" value="F:phosphatidylcholine lysophospholipase activity"/>
    <property type="evidence" value="ECO:0007669"/>
    <property type="project" value="TreeGrafter"/>
</dbReference>
<gene>
    <name evidence="2" type="ORF">AVDCRST_MAG16-2596</name>
</gene>
<evidence type="ECO:0000313" key="2">
    <source>
        <dbReference type="EMBL" id="CAA9354903.1"/>
    </source>
</evidence>
<dbReference type="AlphaFoldDB" id="A0A6J4MDE3"/>
<dbReference type="SUPFAM" id="SSF52266">
    <property type="entry name" value="SGNH hydrolase"/>
    <property type="match status" value="1"/>
</dbReference>
<organism evidence="2">
    <name type="scientific">uncultured Frankineae bacterium</name>
    <dbReference type="NCBI Taxonomy" id="437475"/>
    <lineage>
        <taxon>Bacteria</taxon>
        <taxon>Bacillati</taxon>
        <taxon>Actinomycetota</taxon>
        <taxon>Actinomycetes</taxon>
        <taxon>Frankiales</taxon>
        <taxon>environmental samples</taxon>
    </lineage>
</organism>
<proteinExistence type="predicted"/>
<dbReference type="InterPro" id="IPR013830">
    <property type="entry name" value="SGNH_hydro"/>
</dbReference>
<dbReference type="InterPro" id="IPR051532">
    <property type="entry name" value="Ester_Hydrolysis_Enzymes"/>
</dbReference>
<dbReference type="Gene3D" id="3.40.50.1110">
    <property type="entry name" value="SGNH hydrolase"/>
    <property type="match status" value="1"/>
</dbReference>
<dbReference type="PANTHER" id="PTHR30383">
    <property type="entry name" value="THIOESTERASE 1/PROTEASE 1/LYSOPHOSPHOLIPASE L1"/>
    <property type="match status" value="1"/>
</dbReference>
<evidence type="ECO:0000259" key="1">
    <source>
        <dbReference type="Pfam" id="PF13472"/>
    </source>
</evidence>
<dbReference type="InterPro" id="IPR036514">
    <property type="entry name" value="SGNH_hydro_sf"/>
</dbReference>
<accession>A0A6J4MDE3</accession>